<evidence type="ECO:0000259" key="7">
    <source>
        <dbReference type="PROSITE" id="PS50059"/>
    </source>
</evidence>
<sequence length="302" mass="31850">MRENQWATGVLAMVVAGVVLLVGTGCGADTEAEPTETVTVDDTITVSGTADETPSLTYEKPYPYSEPTTTVVWEGEGEPVDAGEPILLRMYAEDASNGEVVRDDHVSVPAAYLVTEEAIGGQLVEAIVGKPTGSRVQLVSQSQDRTLITVVDIVSATATGEQREPEDGLPHVTYADNGAPQVEIPKKVKAPQELNVQQLRTGRRKQVQANAQVVLQVHGVAWSTGDVFDSTWGDGKTPVTVTVGADEVIEGLDDTLVGVPVGSQLLVVVPPTLGFGAVEGHALAKETLVYVIDVLAASDIRE</sequence>
<dbReference type="Proteomes" id="UP000000628">
    <property type="component" value="Chromosome"/>
</dbReference>
<evidence type="ECO:0000313" key="8">
    <source>
        <dbReference type="EMBL" id="ACV08863.1"/>
    </source>
</evidence>
<evidence type="ECO:0000256" key="4">
    <source>
        <dbReference type="ARBA" id="ARBA00023235"/>
    </source>
</evidence>
<keyword evidence="3 5" id="KW-0697">Rotamase</keyword>
<dbReference type="PROSITE" id="PS00430">
    <property type="entry name" value="TONB_DEPENDENT_REC_1"/>
    <property type="match status" value="1"/>
</dbReference>
<dbReference type="InterPro" id="IPR010916">
    <property type="entry name" value="TonB_box_CS"/>
</dbReference>
<dbReference type="PROSITE" id="PS50059">
    <property type="entry name" value="FKBP_PPIASE"/>
    <property type="match status" value="1"/>
</dbReference>
<dbReference type="AlphaFoldDB" id="C7R406"/>
<proteinExistence type="inferred from homology"/>
<accession>C7R406</accession>
<dbReference type="SUPFAM" id="SSF54534">
    <property type="entry name" value="FKBP-like"/>
    <property type="match status" value="1"/>
</dbReference>
<reference evidence="8 9" key="1">
    <citation type="journal article" date="2009" name="Stand. Genomic Sci.">
        <title>Complete genome sequence of Jonesia denitrificans type strain (Prevot 55134).</title>
        <authorList>
            <person name="Pukall R."/>
            <person name="Gehrich-Schroter G."/>
            <person name="Lapidus A."/>
            <person name="Nolan M."/>
            <person name="Glavina Del Rio T."/>
            <person name="Lucas S."/>
            <person name="Chen F."/>
            <person name="Tice H."/>
            <person name="Pitluck S."/>
            <person name="Cheng J.F."/>
            <person name="Copeland A."/>
            <person name="Saunders E."/>
            <person name="Brettin T."/>
            <person name="Detter J.C."/>
            <person name="Bruce D."/>
            <person name="Goodwin L."/>
            <person name="Pati A."/>
            <person name="Ivanova N."/>
            <person name="Mavromatis K."/>
            <person name="Ovchinnikova G."/>
            <person name="Chen A."/>
            <person name="Palaniappan K."/>
            <person name="Land M."/>
            <person name="Hauser L."/>
            <person name="Chang Y.J."/>
            <person name="Jeffries C.D."/>
            <person name="Chain P."/>
            <person name="Goker M."/>
            <person name="Bristow J."/>
            <person name="Eisen J.A."/>
            <person name="Markowitz V."/>
            <person name="Hugenholtz P."/>
            <person name="Kyrpides N.C."/>
            <person name="Klenk H.P."/>
            <person name="Han C."/>
        </authorList>
    </citation>
    <scope>NUCLEOTIDE SEQUENCE [LARGE SCALE GENOMIC DNA]</scope>
    <source>
        <strain evidence="9">ATCC 14870 / DSM 20603 / BCRC 15368 / CIP 55.134 / JCM 11481 / NBRC 15587 / NCTC 10816 / Prevot 55134</strain>
    </source>
</reference>
<gene>
    <name evidence="8" type="ordered locus">Jden_1207</name>
</gene>
<dbReference type="eggNOG" id="COG0545">
    <property type="taxonomic scope" value="Bacteria"/>
</dbReference>
<dbReference type="EMBL" id="CP001706">
    <property type="protein sequence ID" value="ACV08863.1"/>
    <property type="molecule type" value="Genomic_DNA"/>
</dbReference>
<dbReference type="Gene3D" id="3.10.50.40">
    <property type="match status" value="1"/>
</dbReference>
<organism evidence="8 9">
    <name type="scientific">Jonesia denitrificans (strain ATCC 14870 / DSM 20603 / BCRC 15368 / CIP 55.134 / JCM 11481 / NBRC 15587 / NCTC 10816 / Prevot 55134)</name>
    <name type="common">Listeria denitrificans</name>
    <dbReference type="NCBI Taxonomy" id="471856"/>
    <lineage>
        <taxon>Bacteria</taxon>
        <taxon>Bacillati</taxon>
        <taxon>Actinomycetota</taxon>
        <taxon>Actinomycetes</taxon>
        <taxon>Micrococcales</taxon>
        <taxon>Jonesiaceae</taxon>
        <taxon>Jonesia</taxon>
    </lineage>
</organism>
<evidence type="ECO:0000256" key="2">
    <source>
        <dbReference type="ARBA" id="ARBA00006577"/>
    </source>
</evidence>
<evidence type="ECO:0000313" key="9">
    <source>
        <dbReference type="Proteomes" id="UP000000628"/>
    </source>
</evidence>
<evidence type="ECO:0000256" key="6">
    <source>
        <dbReference type="RuleBase" id="RU003915"/>
    </source>
</evidence>
<dbReference type="GO" id="GO:0003755">
    <property type="term" value="F:peptidyl-prolyl cis-trans isomerase activity"/>
    <property type="evidence" value="ECO:0007669"/>
    <property type="project" value="UniProtKB-UniRule"/>
</dbReference>
<name>C7R406_JONDD</name>
<dbReference type="OrthoDB" id="25996at2"/>
<evidence type="ECO:0000256" key="3">
    <source>
        <dbReference type="ARBA" id="ARBA00023110"/>
    </source>
</evidence>
<dbReference type="PANTHER" id="PTHR43811">
    <property type="entry name" value="FKBP-TYPE PEPTIDYL-PROLYL CIS-TRANS ISOMERASE FKPA"/>
    <property type="match status" value="1"/>
</dbReference>
<dbReference type="PANTHER" id="PTHR43811:SF19">
    <property type="entry name" value="39 KDA FK506-BINDING NUCLEAR PROTEIN"/>
    <property type="match status" value="1"/>
</dbReference>
<evidence type="ECO:0000256" key="1">
    <source>
        <dbReference type="ARBA" id="ARBA00000971"/>
    </source>
</evidence>
<dbReference type="PROSITE" id="PS51257">
    <property type="entry name" value="PROKAR_LIPOPROTEIN"/>
    <property type="match status" value="1"/>
</dbReference>
<dbReference type="KEGG" id="jde:Jden_1207"/>
<dbReference type="HOGENOM" id="CLU_053307_0_1_11"/>
<keyword evidence="4 5" id="KW-0413">Isomerase</keyword>
<comment type="catalytic activity">
    <reaction evidence="1 5 6">
        <text>[protein]-peptidylproline (omega=180) = [protein]-peptidylproline (omega=0)</text>
        <dbReference type="Rhea" id="RHEA:16237"/>
        <dbReference type="Rhea" id="RHEA-COMP:10747"/>
        <dbReference type="Rhea" id="RHEA-COMP:10748"/>
        <dbReference type="ChEBI" id="CHEBI:83833"/>
        <dbReference type="ChEBI" id="CHEBI:83834"/>
        <dbReference type="EC" id="5.2.1.8"/>
    </reaction>
</comment>
<feature type="domain" description="PPIase FKBP-type" evidence="7">
    <location>
        <begin position="210"/>
        <end position="298"/>
    </location>
</feature>
<dbReference type="RefSeq" id="WP_015771491.1">
    <property type="nucleotide sequence ID" value="NC_013174.1"/>
</dbReference>
<comment type="similarity">
    <text evidence="2 6">Belongs to the FKBP-type PPIase family.</text>
</comment>
<dbReference type="InterPro" id="IPR001179">
    <property type="entry name" value="PPIase_FKBP_dom"/>
</dbReference>
<evidence type="ECO:0000256" key="5">
    <source>
        <dbReference type="PROSITE-ProRule" id="PRU00277"/>
    </source>
</evidence>
<dbReference type="Pfam" id="PF00254">
    <property type="entry name" value="FKBP_C"/>
    <property type="match status" value="1"/>
</dbReference>
<dbReference type="InterPro" id="IPR046357">
    <property type="entry name" value="PPIase_dom_sf"/>
</dbReference>
<dbReference type="STRING" id="471856.Jden_1207"/>
<protein>
    <recommendedName>
        <fullName evidence="6">Peptidyl-prolyl cis-trans isomerase</fullName>
        <ecNumber evidence="6">5.2.1.8</ecNumber>
    </recommendedName>
</protein>
<dbReference type="EC" id="5.2.1.8" evidence="6"/>
<keyword evidence="9" id="KW-1185">Reference proteome</keyword>